<feature type="transmembrane region" description="Helical" evidence="1">
    <location>
        <begin position="326"/>
        <end position="346"/>
    </location>
</feature>
<keyword evidence="1" id="KW-1133">Transmembrane helix</keyword>
<feature type="transmembrane region" description="Helical" evidence="1">
    <location>
        <begin position="172"/>
        <end position="193"/>
    </location>
</feature>
<sequence>MTETDTIWVASAGKTSPTQGRITVTPAPRTRLRENLSRTMTIMRFMGAYLVRVVVGKGVLKSRAARLGAFACVMLFLLTATILAVILTHDGAGEATTRDLVLTVSSLSSVVWTAVAFLIVKVLMADAGTMMAITHHLPITNRERQRAVGVLDGATTLLIVIIGMFATSVSTLVNFGISAIPGLTMCVVMPATATYTVLEMSHRCCDLALARTPLGPARQPILAVVLFFVVLALWRSMPTMLAAITSTPEPFTVWSLVFHDIGLHYGAPAVIGCFVVLLVLSLLPVMVLPTSPLDVRHRFVMFPLAGISNRLRNAAPQFQALFRSRYSLQAAVLSAGFVILLATRIASPSSVWGVEPMTIGGFFQFATLAPTFRTFEPRLPASRFYLRMLAAQYALVSPMLVVAVLIDVFTGHPAHSTALAVAGVCGSALITIAVGIFIPARDDNPLSILLGCAIMLAIGTVLVVFCGILHLPATASIGLGIVSAVLLITHSIITISDQRKAAR</sequence>
<dbReference type="Proteomes" id="UP000226191">
    <property type="component" value="Unassembled WGS sequence"/>
</dbReference>
<feature type="transmembrane region" description="Helical" evidence="1">
    <location>
        <begin position="477"/>
        <end position="495"/>
    </location>
</feature>
<accession>A0AA44TH22</accession>
<dbReference type="AlphaFoldDB" id="A0AA44TH22"/>
<feature type="transmembrane region" description="Helical" evidence="1">
    <location>
        <begin position="352"/>
        <end position="372"/>
    </location>
</feature>
<feature type="transmembrane region" description="Helical" evidence="1">
    <location>
        <begin position="265"/>
        <end position="288"/>
    </location>
</feature>
<protein>
    <submittedName>
        <fullName evidence="2">ABC transporter permease</fullName>
    </submittedName>
</protein>
<reference evidence="2 3" key="1">
    <citation type="submission" date="2017-02" db="EMBL/GenBank/DDBJ databases">
        <title>Prevalence of linear plasmids in Cutibacterium acnes isolates obtained from cancerous prostatic tissue.</title>
        <authorList>
            <person name="Davidsson S."/>
            <person name="Bruggemann H."/>
        </authorList>
    </citation>
    <scope>NUCLEOTIDE SEQUENCE [LARGE SCALE GENOMIC DNA]</scope>
    <source>
        <strain evidence="2 3">11-78</strain>
    </source>
</reference>
<name>A0AA44TH22_CUTAC</name>
<feature type="transmembrane region" description="Helical" evidence="1">
    <location>
        <begin position="418"/>
        <end position="439"/>
    </location>
</feature>
<feature type="transmembrane region" description="Helical" evidence="1">
    <location>
        <begin position="221"/>
        <end position="245"/>
    </location>
</feature>
<gene>
    <name evidence="2" type="ORF">B1B09_11790</name>
</gene>
<keyword evidence="1" id="KW-0472">Membrane</keyword>
<feature type="transmembrane region" description="Helical" evidence="1">
    <location>
        <begin position="100"/>
        <end position="125"/>
    </location>
</feature>
<feature type="transmembrane region" description="Helical" evidence="1">
    <location>
        <begin position="384"/>
        <end position="406"/>
    </location>
</feature>
<evidence type="ECO:0000313" key="2">
    <source>
        <dbReference type="EMBL" id="PGF31676.1"/>
    </source>
</evidence>
<feature type="transmembrane region" description="Helical" evidence="1">
    <location>
        <begin position="146"/>
        <end position="166"/>
    </location>
</feature>
<evidence type="ECO:0000256" key="1">
    <source>
        <dbReference type="SAM" id="Phobius"/>
    </source>
</evidence>
<comment type="caution">
    <text evidence="2">The sequence shown here is derived from an EMBL/GenBank/DDBJ whole genome shotgun (WGS) entry which is preliminary data.</text>
</comment>
<dbReference type="EMBL" id="MVCE01000007">
    <property type="protein sequence ID" value="PGF31676.1"/>
    <property type="molecule type" value="Genomic_DNA"/>
</dbReference>
<evidence type="ECO:0000313" key="3">
    <source>
        <dbReference type="Proteomes" id="UP000226191"/>
    </source>
</evidence>
<feature type="transmembrane region" description="Helical" evidence="1">
    <location>
        <begin position="446"/>
        <end position="471"/>
    </location>
</feature>
<proteinExistence type="predicted"/>
<feature type="transmembrane region" description="Helical" evidence="1">
    <location>
        <begin position="67"/>
        <end position="88"/>
    </location>
</feature>
<keyword evidence="1" id="KW-0812">Transmembrane</keyword>
<organism evidence="2 3">
    <name type="scientific">Cutibacterium acnes</name>
    <name type="common">Propionibacterium acnes</name>
    <dbReference type="NCBI Taxonomy" id="1747"/>
    <lineage>
        <taxon>Bacteria</taxon>
        <taxon>Bacillati</taxon>
        <taxon>Actinomycetota</taxon>
        <taxon>Actinomycetes</taxon>
        <taxon>Propionibacteriales</taxon>
        <taxon>Propionibacteriaceae</taxon>
        <taxon>Cutibacterium</taxon>
    </lineage>
</organism>